<feature type="region of interest" description="Disordered" evidence="1">
    <location>
        <begin position="1"/>
        <end position="23"/>
    </location>
</feature>
<protein>
    <submittedName>
        <fullName evidence="2">Uncharacterized protein</fullName>
    </submittedName>
</protein>
<dbReference type="EMBL" id="MT142360">
    <property type="protein sequence ID" value="QJA78939.1"/>
    <property type="molecule type" value="Genomic_DNA"/>
</dbReference>
<dbReference type="EMBL" id="MT142681">
    <property type="protein sequence ID" value="QJA87099.1"/>
    <property type="molecule type" value="Genomic_DNA"/>
</dbReference>
<gene>
    <name evidence="2" type="ORF">MM415A00966_0008</name>
    <name evidence="3" type="ORF">MM415B03054_0016</name>
</gene>
<sequence length="48" mass="5039">MRVVISSPFGKGSTKPDINITGGKYDSPTKVAQAYLEAEKALAKKGGK</sequence>
<dbReference type="AlphaFoldDB" id="A0A6M3KAQ1"/>
<accession>A0A6M3KAQ1</accession>
<proteinExistence type="predicted"/>
<evidence type="ECO:0000313" key="2">
    <source>
        <dbReference type="EMBL" id="QJA78939.1"/>
    </source>
</evidence>
<organism evidence="2">
    <name type="scientific">viral metagenome</name>
    <dbReference type="NCBI Taxonomy" id="1070528"/>
    <lineage>
        <taxon>unclassified sequences</taxon>
        <taxon>metagenomes</taxon>
        <taxon>organismal metagenomes</taxon>
    </lineage>
</organism>
<reference evidence="2" key="1">
    <citation type="submission" date="2020-03" db="EMBL/GenBank/DDBJ databases">
        <title>The deep terrestrial virosphere.</title>
        <authorList>
            <person name="Holmfeldt K."/>
            <person name="Nilsson E."/>
            <person name="Simone D."/>
            <person name="Lopez-Fernandez M."/>
            <person name="Wu X."/>
            <person name="de Brujin I."/>
            <person name="Lundin D."/>
            <person name="Andersson A."/>
            <person name="Bertilsson S."/>
            <person name="Dopson M."/>
        </authorList>
    </citation>
    <scope>NUCLEOTIDE SEQUENCE</scope>
    <source>
        <strain evidence="2">MM415A00966</strain>
        <strain evidence="3">MM415B03054</strain>
    </source>
</reference>
<evidence type="ECO:0000256" key="1">
    <source>
        <dbReference type="SAM" id="MobiDB-lite"/>
    </source>
</evidence>
<evidence type="ECO:0000313" key="3">
    <source>
        <dbReference type="EMBL" id="QJA87099.1"/>
    </source>
</evidence>
<name>A0A6M3KAQ1_9ZZZZ</name>